<dbReference type="Pfam" id="PF00730">
    <property type="entry name" value="HhH-GPD"/>
    <property type="match status" value="1"/>
</dbReference>
<dbReference type="InterPro" id="IPR015797">
    <property type="entry name" value="NUDIX_hydrolase-like_dom_sf"/>
</dbReference>
<dbReference type="PANTHER" id="PTHR42944">
    <property type="entry name" value="ADENINE DNA GLYCOSYLASE"/>
    <property type="match status" value="1"/>
</dbReference>
<dbReference type="PANTHER" id="PTHR42944:SF1">
    <property type="entry name" value="ADENINE DNA GLYCOSYLASE"/>
    <property type="match status" value="1"/>
</dbReference>
<dbReference type="EC" id="3.2.2.31" evidence="4 14"/>
<evidence type="ECO:0000256" key="5">
    <source>
        <dbReference type="ARBA" id="ARBA00022023"/>
    </source>
</evidence>
<dbReference type="CDD" id="cd03431">
    <property type="entry name" value="NUDIX_DNA_Glycosylase_C-MutY"/>
    <property type="match status" value="1"/>
</dbReference>
<dbReference type="FunFam" id="1.10.340.30:FF:000002">
    <property type="entry name" value="Adenine DNA glycosylase"/>
    <property type="match status" value="1"/>
</dbReference>
<dbReference type="GO" id="GO:0046872">
    <property type="term" value="F:metal ion binding"/>
    <property type="evidence" value="ECO:0007669"/>
    <property type="project" value="UniProtKB-UniRule"/>
</dbReference>
<comment type="catalytic activity">
    <reaction evidence="1 14">
        <text>Hydrolyzes free adenine bases from 7,8-dihydro-8-oxoguanine:adenine mismatched double-stranded DNA, leaving an apurinic site.</text>
        <dbReference type="EC" id="3.2.2.31"/>
    </reaction>
</comment>
<comment type="caution">
    <text evidence="16">The sequence shown here is derived from an EMBL/GenBank/DDBJ whole genome shotgun (WGS) entry which is preliminary data.</text>
</comment>
<keyword evidence="11" id="KW-0411">Iron-sulfur</keyword>
<evidence type="ECO:0000313" key="17">
    <source>
        <dbReference type="Proteomes" id="UP000005017"/>
    </source>
</evidence>
<protein>
    <recommendedName>
        <fullName evidence="5 14">Adenine DNA glycosylase</fullName>
        <ecNumber evidence="4 14">3.2.2.31</ecNumber>
    </recommendedName>
</protein>
<dbReference type="Gene3D" id="3.90.79.10">
    <property type="entry name" value="Nucleoside Triphosphate Pyrophosphohydrolase"/>
    <property type="match status" value="1"/>
</dbReference>
<dbReference type="SUPFAM" id="SSF55811">
    <property type="entry name" value="Nudix"/>
    <property type="match status" value="1"/>
</dbReference>
<evidence type="ECO:0000256" key="9">
    <source>
        <dbReference type="ARBA" id="ARBA00022801"/>
    </source>
</evidence>
<evidence type="ECO:0000256" key="4">
    <source>
        <dbReference type="ARBA" id="ARBA00012045"/>
    </source>
</evidence>
<dbReference type="InterPro" id="IPR044298">
    <property type="entry name" value="MIG/MutY"/>
</dbReference>
<keyword evidence="7" id="KW-0479">Metal-binding</keyword>
<dbReference type="CDD" id="cd00056">
    <property type="entry name" value="ENDO3c"/>
    <property type="match status" value="1"/>
</dbReference>
<evidence type="ECO:0000256" key="13">
    <source>
        <dbReference type="ARBA" id="ARBA00023295"/>
    </source>
</evidence>
<dbReference type="GO" id="GO:0000701">
    <property type="term" value="F:purine-specific mismatch base pair DNA N-glycosylase activity"/>
    <property type="evidence" value="ECO:0007669"/>
    <property type="project" value="UniProtKB-EC"/>
</dbReference>
<dbReference type="GO" id="GO:0034039">
    <property type="term" value="F:8-oxo-7,8-dihydroguanine DNA N-glycosylase activity"/>
    <property type="evidence" value="ECO:0007669"/>
    <property type="project" value="TreeGrafter"/>
</dbReference>
<evidence type="ECO:0000256" key="6">
    <source>
        <dbReference type="ARBA" id="ARBA00022485"/>
    </source>
</evidence>
<evidence type="ECO:0000256" key="1">
    <source>
        <dbReference type="ARBA" id="ARBA00000843"/>
    </source>
</evidence>
<dbReference type="SUPFAM" id="SSF48150">
    <property type="entry name" value="DNA-glycosylase"/>
    <property type="match status" value="1"/>
</dbReference>
<dbReference type="RefSeq" id="WP_006626869.1">
    <property type="nucleotide sequence ID" value="NZ_ADFR01000003.1"/>
</dbReference>
<dbReference type="InterPro" id="IPR000445">
    <property type="entry name" value="HhH_motif"/>
</dbReference>
<sequence>MSFQKKEFQQLIQWYQAHHQNYPWRLTKDPYAVWISEIMLQQTRIETVLPKYERFMKELPSIHDLATVSEDHLMHFWEGLGYYSRARNLQKAALQIEDRHHGIFPHQLEEIQALTGIGDYTAGAIASFSFGVGVPAIDGNVLRVYSRHEGLYQNVLDPSVKSLVKQQMLPLYTKEKHSDNGDFNQAIMELGEQICLPKNPDCQNCPIQKGCFSFLHHKQGELPIRISKTKKKKEEHSFLIFYTKEAILVHKRPVNGLLANLYEPVNLDFFIDIEDFLQQHQIPVLSYQTLSSHKHIFSHRIWQIQAYAIEVKELFPFPEYQWIEKKKSQHLAFSSAFDPYRSYFYQ</sequence>
<comment type="function">
    <text evidence="2">Adenine glycosylase active on G-A mispairs. MutY also corrects error-prone DNA synthesis past GO lesions which are due to the oxidatively damaged form of guanine: 7,8-dihydro-8-oxoguanine (8-oxo-dGTP).</text>
</comment>
<keyword evidence="13 14" id="KW-0326">Glycosidase</keyword>
<evidence type="ECO:0000259" key="15">
    <source>
        <dbReference type="SMART" id="SM00478"/>
    </source>
</evidence>
<keyword evidence="12" id="KW-0234">DNA repair</keyword>
<keyword evidence="10 14" id="KW-0408">Iron</keyword>
<keyword evidence="17" id="KW-1185">Reference proteome</keyword>
<dbReference type="AlphaFoldDB" id="D2MN98"/>
<dbReference type="GO" id="GO:0035485">
    <property type="term" value="F:adenine/guanine mispair binding"/>
    <property type="evidence" value="ECO:0007669"/>
    <property type="project" value="TreeGrafter"/>
</dbReference>
<dbReference type="Gene3D" id="1.10.340.30">
    <property type="entry name" value="Hypothetical protein, domain 2"/>
    <property type="match status" value="1"/>
</dbReference>
<dbReference type="InterPro" id="IPR023170">
    <property type="entry name" value="HhH_base_excis_C"/>
</dbReference>
<dbReference type="Proteomes" id="UP000005017">
    <property type="component" value="Unassembled WGS sequence"/>
</dbReference>
<comment type="similarity">
    <text evidence="3 14">Belongs to the Nth/MutY family.</text>
</comment>
<dbReference type="Pfam" id="PF00633">
    <property type="entry name" value="HHH"/>
    <property type="match status" value="1"/>
</dbReference>
<gene>
    <name evidence="16" type="ORF">HMPREF9013_0120</name>
</gene>
<dbReference type="GO" id="GO:0006284">
    <property type="term" value="P:base-excision repair"/>
    <property type="evidence" value="ECO:0007669"/>
    <property type="project" value="UniProtKB-UniRule"/>
</dbReference>
<proteinExistence type="inferred from homology"/>
<evidence type="ECO:0000256" key="3">
    <source>
        <dbReference type="ARBA" id="ARBA00008343"/>
    </source>
</evidence>
<dbReference type="GO" id="GO:0032357">
    <property type="term" value="F:oxidized purine DNA binding"/>
    <property type="evidence" value="ECO:0007669"/>
    <property type="project" value="TreeGrafter"/>
</dbReference>
<dbReference type="GO" id="GO:0051539">
    <property type="term" value="F:4 iron, 4 sulfur cluster binding"/>
    <property type="evidence" value="ECO:0007669"/>
    <property type="project" value="UniProtKB-UniRule"/>
</dbReference>
<evidence type="ECO:0000256" key="14">
    <source>
        <dbReference type="RuleBase" id="RU365096"/>
    </source>
</evidence>
<dbReference type="OrthoDB" id="9802365at2"/>
<dbReference type="Pfam" id="PF14815">
    <property type="entry name" value="NUDIX_4"/>
    <property type="match status" value="1"/>
</dbReference>
<dbReference type="InterPro" id="IPR003265">
    <property type="entry name" value="HhH-GPD_domain"/>
</dbReference>
<keyword evidence="8 14" id="KW-0227">DNA damage</keyword>
<feature type="domain" description="HhH-GPD" evidence="15">
    <location>
        <begin position="39"/>
        <end position="193"/>
    </location>
</feature>
<evidence type="ECO:0000313" key="16">
    <source>
        <dbReference type="EMBL" id="EFC05920.1"/>
    </source>
</evidence>
<evidence type="ECO:0000256" key="2">
    <source>
        <dbReference type="ARBA" id="ARBA00002933"/>
    </source>
</evidence>
<dbReference type="EMBL" id="ADFR01000003">
    <property type="protein sequence ID" value="EFC05920.1"/>
    <property type="molecule type" value="Genomic_DNA"/>
</dbReference>
<dbReference type="InterPro" id="IPR029119">
    <property type="entry name" value="MutY_C"/>
</dbReference>
<reference evidence="17" key="1">
    <citation type="submission" date="2009-12" db="EMBL/GenBank/DDBJ databases">
        <title>Sequence of Clostridiales genomosp. BVAB3 str. UPII9-5.</title>
        <authorList>
            <person name="Madupu R."/>
            <person name="Durkin A.S."/>
            <person name="Torralba M."/>
            <person name="Methe B."/>
            <person name="Sutton G.G."/>
            <person name="Strausberg R.L."/>
            <person name="Nelson K.E."/>
        </authorList>
    </citation>
    <scope>NUCLEOTIDE SEQUENCE [LARGE SCALE GENOMIC DNA]</scope>
    <source>
        <strain evidence="17">W1219</strain>
    </source>
</reference>
<name>D2MN98_9FIRM</name>
<keyword evidence="9" id="KW-0378">Hydrolase</keyword>
<accession>D2MN98</accession>
<evidence type="ECO:0000256" key="10">
    <source>
        <dbReference type="ARBA" id="ARBA00023004"/>
    </source>
</evidence>
<evidence type="ECO:0000256" key="7">
    <source>
        <dbReference type="ARBA" id="ARBA00022723"/>
    </source>
</evidence>
<dbReference type="eggNOG" id="COG1194">
    <property type="taxonomic scope" value="Bacteria"/>
</dbReference>
<dbReference type="Gene3D" id="1.10.1670.10">
    <property type="entry name" value="Helix-hairpin-Helix base-excision DNA repair enzymes (C-terminal)"/>
    <property type="match status" value="1"/>
</dbReference>
<dbReference type="SMART" id="SM00478">
    <property type="entry name" value="ENDO3c"/>
    <property type="match status" value="1"/>
</dbReference>
<evidence type="ECO:0000256" key="11">
    <source>
        <dbReference type="ARBA" id="ARBA00023014"/>
    </source>
</evidence>
<dbReference type="InterPro" id="IPR011257">
    <property type="entry name" value="DNA_glycosylase"/>
</dbReference>
<keyword evidence="6" id="KW-0004">4Fe-4S</keyword>
<dbReference type="GO" id="GO:0006298">
    <property type="term" value="P:mismatch repair"/>
    <property type="evidence" value="ECO:0007669"/>
    <property type="project" value="TreeGrafter"/>
</dbReference>
<evidence type="ECO:0000256" key="8">
    <source>
        <dbReference type="ARBA" id="ARBA00022763"/>
    </source>
</evidence>
<comment type="cofactor">
    <cofactor evidence="14">
        <name>[4Fe-4S] cluster</name>
        <dbReference type="ChEBI" id="CHEBI:49883"/>
    </cofactor>
    <text evidence="14">Binds 1 [4Fe-4S] cluster.</text>
</comment>
<organism evidence="16 17">
    <name type="scientific">Bulleidia extructa W1219</name>
    <dbReference type="NCBI Taxonomy" id="679192"/>
    <lineage>
        <taxon>Bacteria</taxon>
        <taxon>Bacillati</taxon>
        <taxon>Bacillota</taxon>
        <taxon>Erysipelotrichia</taxon>
        <taxon>Erysipelotrichales</taxon>
        <taxon>Erysipelotrichaceae</taxon>
        <taxon>Bulleidia</taxon>
    </lineage>
</organism>
<dbReference type="STRING" id="679192.HMPREF9013_0120"/>
<evidence type="ECO:0000256" key="12">
    <source>
        <dbReference type="ARBA" id="ARBA00023204"/>
    </source>
</evidence>